<accession>A0AAN6X056</accession>
<evidence type="ECO:0000313" key="1">
    <source>
        <dbReference type="EMBL" id="KAK4189677.1"/>
    </source>
</evidence>
<dbReference type="AlphaFoldDB" id="A0AAN6X056"/>
<dbReference type="Proteomes" id="UP001302126">
    <property type="component" value="Unassembled WGS sequence"/>
</dbReference>
<evidence type="ECO:0000313" key="2">
    <source>
        <dbReference type="Proteomes" id="UP001302126"/>
    </source>
</evidence>
<sequence>MNNPSVAGIGARILGEIEETSLDEVLASFRTGFATASLEPKTDIDDNIFIKNEDNSKFGLTRAPTYFPIPRLNDLVQKHFRTTNSAPLAITGRYHELLYILIATLIAPPHKKTVAVIDFEGRFGPLRLLATTPTTPEPGAGPAIHLRRSDLEHVYILRPPLAGNDKLMARCIASVKHFMLYGNHRSREREWWGTVVILGGAVRGSGIDAAIRGALDGDDDSQVAVIAGWKGWLRVDRAEIAGFFDTDVGQALADRELRQAAVERAGWEASSLWGSFTFGGQES</sequence>
<keyword evidence="2" id="KW-1185">Reference proteome</keyword>
<organism evidence="1 2">
    <name type="scientific">Podospora australis</name>
    <dbReference type="NCBI Taxonomy" id="1536484"/>
    <lineage>
        <taxon>Eukaryota</taxon>
        <taxon>Fungi</taxon>
        <taxon>Dikarya</taxon>
        <taxon>Ascomycota</taxon>
        <taxon>Pezizomycotina</taxon>
        <taxon>Sordariomycetes</taxon>
        <taxon>Sordariomycetidae</taxon>
        <taxon>Sordariales</taxon>
        <taxon>Podosporaceae</taxon>
        <taxon>Podospora</taxon>
    </lineage>
</organism>
<gene>
    <name evidence="1" type="ORF">QBC35DRAFT_379770</name>
</gene>
<proteinExistence type="predicted"/>
<protein>
    <submittedName>
        <fullName evidence="1">Uncharacterized protein</fullName>
    </submittedName>
</protein>
<reference evidence="1" key="2">
    <citation type="submission" date="2023-05" db="EMBL/GenBank/DDBJ databases">
        <authorList>
            <consortium name="Lawrence Berkeley National Laboratory"/>
            <person name="Steindorff A."/>
            <person name="Hensen N."/>
            <person name="Bonometti L."/>
            <person name="Westerberg I."/>
            <person name="Brannstrom I.O."/>
            <person name="Guillou S."/>
            <person name="Cros-Aarteil S."/>
            <person name="Calhoun S."/>
            <person name="Haridas S."/>
            <person name="Kuo A."/>
            <person name="Mondo S."/>
            <person name="Pangilinan J."/>
            <person name="Riley R."/>
            <person name="Labutti K."/>
            <person name="Andreopoulos B."/>
            <person name="Lipzen A."/>
            <person name="Chen C."/>
            <person name="Yanf M."/>
            <person name="Daum C."/>
            <person name="Ng V."/>
            <person name="Clum A."/>
            <person name="Ohm R."/>
            <person name="Martin F."/>
            <person name="Silar P."/>
            <person name="Natvig D."/>
            <person name="Lalanne C."/>
            <person name="Gautier V."/>
            <person name="Ament-Velasquez S.L."/>
            <person name="Kruys A."/>
            <person name="Hutchinson M.I."/>
            <person name="Powell A.J."/>
            <person name="Barry K."/>
            <person name="Miller A.N."/>
            <person name="Grigoriev I.V."/>
            <person name="Debuchy R."/>
            <person name="Gladieux P."/>
            <person name="Thoren M.H."/>
            <person name="Johannesson H."/>
        </authorList>
    </citation>
    <scope>NUCLEOTIDE SEQUENCE</scope>
    <source>
        <strain evidence="1">PSN309</strain>
    </source>
</reference>
<name>A0AAN6X056_9PEZI</name>
<comment type="caution">
    <text evidence="1">The sequence shown here is derived from an EMBL/GenBank/DDBJ whole genome shotgun (WGS) entry which is preliminary data.</text>
</comment>
<dbReference type="EMBL" id="MU864373">
    <property type="protein sequence ID" value="KAK4189677.1"/>
    <property type="molecule type" value="Genomic_DNA"/>
</dbReference>
<reference evidence="1" key="1">
    <citation type="journal article" date="2023" name="Mol. Phylogenet. Evol.">
        <title>Genome-scale phylogeny and comparative genomics of the fungal order Sordariales.</title>
        <authorList>
            <person name="Hensen N."/>
            <person name="Bonometti L."/>
            <person name="Westerberg I."/>
            <person name="Brannstrom I.O."/>
            <person name="Guillou S."/>
            <person name="Cros-Aarteil S."/>
            <person name="Calhoun S."/>
            <person name="Haridas S."/>
            <person name="Kuo A."/>
            <person name="Mondo S."/>
            <person name="Pangilinan J."/>
            <person name="Riley R."/>
            <person name="LaButti K."/>
            <person name="Andreopoulos B."/>
            <person name="Lipzen A."/>
            <person name="Chen C."/>
            <person name="Yan M."/>
            <person name="Daum C."/>
            <person name="Ng V."/>
            <person name="Clum A."/>
            <person name="Steindorff A."/>
            <person name="Ohm R.A."/>
            <person name="Martin F."/>
            <person name="Silar P."/>
            <person name="Natvig D.O."/>
            <person name="Lalanne C."/>
            <person name="Gautier V."/>
            <person name="Ament-Velasquez S.L."/>
            <person name="Kruys A."/>
            <person name="Hutchinson M.I."/>
            <person name="Powell A.J."/>
            <person name="Barry K."/>
            <person name="Miller A.N."/>
            <person name="Grigoriev I.V."/>
            <person name="Debuchy R."/>
            <person name="Gladieux P."/>
            <person name="Hiltunen Thoren M."/>
            <person name="Johannesson H."/>
        </authorList>
    </citation>
    <scope>NUCLEOTIDE SEQUENCE</scope>
    <source>
        <strain evidence="1">PSN309</strain>
    </source>
</reference>